<dbReference type="InterPro" id="IPR036390">
    <property type="entry name" value="WH_DNA-bd_sf"/>
</dbReference>
<dbReference type="SUPFAM" id="SSF82689">
    <property type="entry name" value="Mechanosensitive channel protein MscS (YggB), C-terminal domain"/>
    <property type="match status" value="1"/>
</dbReference>
<feature type="compositionally biased region" description="Pro residues" evidence="7">
    <location>
        <begin position="540"/>
        <end position="555"/>
    </location>
</feature>
<dbReference type="RefSeq" id="WP_012165451.1">
    <property type="nucleotide sequence ID" value="NC_009925.1"/>
</dbReference>
<name>B0C9P2_ACAM1</name>
<dbReference type="CDD" id="cd04371">
    <property type="entry name" value="DEP"/>
    <property type="match status" value="1"/>
</dbReference>
<protein>
    <submittedName>
        <fullName evidence="10">Mechanosensitive ion channel</fullName>
    </submittedName>
</protein>
<dbReference type="GO" id="GO:0035556">
    <property type="term" value="P:intracellular signal transduction"/>
    <property type="evidence" value="ECO:0007669"/>
    <property type="project" value="InterPro"/>
</dbReference>
<dbReference type="Gene3D" id="3.30.70.100">
    <property type="match status" value="1"/>
</dbReference>
<evidence type="ECO:0000256" key="5">
    <source>
        <dbReference type="ARBA" id="ARBA00022989"/>
    </source>
</evidence>
<evidence type="ECO:0000313" key="11">
    <source>
        <dbReference type="Proteomes" id="UP000000268"/>
    </source>
</evidence>
<dbReference type="Pfam" id="PF00610">
    <property type="entry name" value="DEP"/>
    <property type="match status" value="1"/>
</dbReference>
<evidence type="ECO:0000256" key="8">
    <source>
        <dbReference type="SAM" id="Phobius"/>
    </source>
</evidence>
<dbReference type="SUPFAM" id="SSF46785">
    <property type="entry name" value="Winged helix' DNA-binding domain"/>
    <property type="match status" value="1"/>
</dbReference>
<feature type="transmembrane region" description="Helical" evidence="8">
    <location>
        <begin position="200"/>
        <end position="220"/>
    </location>
</feature>
<dbReference type="PANTHER" id="PTHR30347:SF1">
    <property type="entry name" value="MECHANOSENSITIVE CHANNEL MSCK"/>
    <property type="match status" value="1"/>
</dbReference>
<evidence type="ECO:0000256" key="1">
    <source>
        <dbReference type="ARBA" id="ARBA00004651"/>
    </source>
</evidence>
<dbReference type="Pfam" id="PF00924">
    <property type="entry name" value="MS_channel_2nd"/>
    <property type="match status" value="1"/>
</dbReference>
<dbReference type="InterPro" id="IPR010920">
    <property type="entry name" value="LSM_dom_sf"/>
</dbReference>
<keyword evidence="6 8" id="KW-0472">Membrane</keyword>
<dbReference type="Proteomes" id="UP000000268">
    <property type="component" value="Chromosome"/>
</dbReference>
<dbReference type="Pfam" id="PF21082">
    <property type="entry name" value="MS_channel_3rd"/>
    <property type="match status" value="1"/>
</dbReference>
<feature type="transmembrane region" description="Helical" evidence="8">
    <location>
        <begin position="295"/>
        <end position="316"/>
    </location>
</feature>
<dbReference type="InterPro" id="IPR036388">
    <property type="entry name" value="WH-like_DNA-bd_sf"/>
</dbReference>
<evidence type="ECO:0000256" key="2">
    <source>
        <dbReference type="ARBA" id="ARBA00008017"/>
    </source>
</evidence>
<keyword evidence="3" id="KW-1003">Cell membrane</keyword>
<reference evidence="10 11" key="1">
    <citation type="journal article" date="2008" name="Proc. Natl. Acad. Sci. U.S.A.">
        <title>Niche adaptation and genome expansion in the chlorophyll d-producing cyanobacterium Acaryochloris marina.</title>
        <authorList>
            <person name="Swingley W.D."/>
            <person name="Chen M."/>
            <person name="Cheung P.C."/>
            <person name="Conrad A.L."/>
            <person name="Dejesa L.C."/>
            <person name="Hao J."/>
            <person name="Honchak B.M."/>
            <person name="Karbach L.E."/>
            <person name="Kurdoglu A."/>
            <person name="Lahiri S."/>
            <person name="Mastrian S.D."/>
            <person name="Miyashita H."/>
            <person name="Page L."/>
            <person name="Ramakrishna P."/>
            <person name="Satoh S."/>
            <person name="Sattley W.M."/>
            <person name="Shimada Y."/>
            <person name="Taylor H.L."/>
            <person name="Tomo T."/>
            <person name="Tsuchiya T."/>
            <person name="Wang Z.T."/>
            <person name="Raymond J."/>
            <person name="Mimuro M."/>
            <person name="Blankenship R.E."/>
            <person name="Touchman J.W."/>
        </authorList>
    </citation>
    <scope>NUCLEOTIDE SEQUENCE [LARGE SCALE GENOMIC DNA]</scope>
    <source>
        <strain evidence="11">MBIC 11017</strain>
    </source>
</reference>
<dbReference type="InterPro" id="IPR052702">
    <property type="entry name" value="MscS-like_channel"/>
</dbReference>
<dbReference type="PROSITE" id="PS50186">
    <property type="entry name" value="DEP"/>
    <property type="match status" value="1"/>
</dbReference>
<dbReference type="SUPFAM" id="SSF82861">
    <property type="entry name" value="Mechanosensitive channel protein MscS (YggB), transmembrane region"/>
    <property type="match status" value="1"/>
</dbReference>
<evidence type="ECO:0000256" key="7">
    <source>
        <dbReference type="SAM" id="MobiDB-lite"/>
    </source>
</evidence>
<dbReference type="InterPro" id="IPR049278">
    <property type="entry name" value="MS_channel_C"/>
</dbReference>
<dbReference type="STRING" id="329726.AM1_5228"/>
<dbReference type="GO" id="GO:0005886">
    <property type="term" value="C:plasma membrane"/>
    <property type="evidence" value="ECO:0007669"/>
    <property type="project" value="UniProtKB-SubCell"/>
</dbReference>
<dbReference type="Gene3D" id="1.10.287.1260">
    <property type="match status" value="1"/>
</dbReference>
<dbReference type="AlphaFoldDB" id="B0C9P2"/>
<dbReference type="Gene3D" id="2.30.30.60">
    <property type="match status" value="1"/>
</dbReference>
<evidence type="ECO:0000256" key="6">
    <source>
        <dbReference type="ARBA" id="ARBA00023136"/>
    </source>
</evidence>
<dbReference type="InterPro" id="IPR006685">
    <property type="entry name" value="MscS_channel_2nd"/>
</dbReference>
<dbReference type="HOGENOM" id="CLU_028878_0_0_3"/>
<gene>
    <name evidence="10" type="ordered locus">AM1_5228</name>
</gene>
<dbReference type="SUPFAM" id="SSF50182">
    <property type="entry name" value="Sm-like ribonucleoproteins"/>
    <property type="match status" value="1"/>
</dbReference>
<sequence length="652" mass="73711">MPISEMLYRRPFRPVQGFLILLFSLTLFLTGFSLPSRAEITIGRSFDTAPIVLDGKVLFQVSKLREFSAKDRAKQANDSLAQAIRDFAAAQDSPGVPTVKVTPGALPTLRLADRHLLTVTDRDVMLGQDAMEQAVGWQRTINRAIATGLKERTPSYRRQAILKSGLGVLLAILLHCGIQWIRLRWRRQQLRTMQDTKRPLALLGLTSLQLLVWVGVGYYICELFPQFRTLLYLVLRSFDEPILILKEQEQGYGIVDLLIVVGLILGLWVIVRGLTLLLKSRILPLLGVNRGLQDAIAILTQYVLTGLGVVVILQVLGVDIGALLIVGSALGLGIGFGLQNIVSNFISGIILLLDRPIEAGDFIKVGELVGSVEKIGTRSTELRTHDEVTIIVPNSHFLEKEVVNWSHSSPVSRLHLPVDVAYGCDVDRVQTALIESVSHHPEVLAHPQPQVQFLGFGESALNFEVLVWFREPRQQYRLKSDLYFRIEAMLRQYQIEIPFPQRDLHVRSPHLEQLIDLLVQQRTENAPHLYYPDSVRSQPPSQPILASPPPSPQPISRPSAPQINLPELVAQMKGEQGLDIQDRRHRLNIYPQCFVGSEAVIWLMRTQRATRKEALRIGRLLMRKRIIHHVLDEHPFDDAYLFYRFYADEQQE</sequence>
<dbReference type="Gene3D" id="1.10.10.10">
    <property type="entry name" value="Winged helix-like DNA-binding domain superfamily/Winged helix DNA-binding domain"/>
    <property type="match status" value="1"/>
</dbReference>
<organism evidence="10 11">
    <name type="scientific">Acaryochloris marina (strain MBIC 11017)</name>
    <dbReference type="NCBI Taxonomy" id="329726"/>
    <lineage>
        <taxon>Bacteria</taxon>
        <taxon>Bacillati</taxon>
        <taxon>Cyanobacteriota</taxon>
        <taxon>Cyanophyceae</taxon>
        <taxon>Acaryochloridales</taxon>
        <taxon>Acaryochloridaceae</taxon>
        <taxon>Acaryochloris</taxon>
    </lineage>
</organism>
<keyword evidence="5 8" id="KW-1133">Transmembrane helix</keyword>
<dbReference type="PANTHER" id="PTHR30347">
    <property type="entry name" value="POTASSIUM CHANNEL RELATED"/>
    <property type="match status" value="1"/>
</dbReference>
<feature type="transmembrane region" description="Helical" evidence="8">
    <location>
        <begin position="160"/>
        <end position="180"/>
    </location>
</feature>
<feature type="domain" description="DEP" evidence="9">
    <location>
        <begin position="574"/>
        <end position="647"/>
    </location>
</feature>
<proteinExistence type="inferred from homology"/>
<dbReference type="PROSITE" id="PS01246">
    <property type="entry name" value="UPF0003"/>
    <property type="match status" value="1"/>
</dbReference>
<dbReference type="EMBL" id="CP000828">
    <property type="protein sequence ID" value="ABW30190.1"/>
    <property type="molecule type" value="Genomic_DNA"/>
</dbReference>
<dbReference type="InterPro" id="IPR011066">
    <property type="entry name" value="MscS_channel_C_sf"/>
</dbReference>
<feature type="transmembrane region" description="Helical" evidence="8">
    <location>
        <begin position="251"/>
        <end position="274"/>
    </location>
</feature>
<comment type="subcellular location">
    <subcellularLocation>
        <location evidence="1">Cell membrane</location>
        <topology evidence="1">Multi-pass membrane protein</topology>
    </subcellularLocation>
</comment>
<evidence type="ECO:0000313" key="10">
    <source>
        <dbReference type="EMBL" id="ABW30190.1"/>
    </source>
</evidence>
<dbReference type="KEGG" id="amr:AM1_5228"/>
<dbReference type="InterPro" id="IPR011014">
    <property type="entry name" value="MscS_channel_TM-2"/>
</dbReference>
<feature type="transmembrane region" description="Helical" evidence="8">
    <location>
        <begin position="322"/>
        <end position="353"/>
    </location>
</feature>
<dbReference type="InterPro" id="IPR006686">
    <property type="entry name" value="MscS_channel_CS"/>
</dbReference>
<evidence type="ECO:0000259" key="9">
    <source>
        <dbReference type="PROSITE" id="PS50186"/>
    </source>
</evidence>
<dbReference type="InterPro" id="IPR023408">
    <property type="entry name" value="MscS_beta-dom_sf"/>
</dbReference>
<evidence type="ECO:0000256" key="3">
    <source>
        <dbReference type="ARBA" id="ARBA00022475"/>
    </source>
</evidence>
<keyword evidence="4 8" id="KW-0812">Transmembrane</keyword>
<comment type="similarity">
    <text evidence="2">Belongs to the MscS (TC 1.A.23) family.</text>
</comment>
<dbReference type="InterPro" id="IPR000591">
    <property type="entry name" value="DEP_dom"/>
</dbReference>
<feature type="region of interest" description="Disordered" evidence="7">
    <location>
        <begin position="530"/>
        <end position="560"/>
    </location>
</feature>
<accession>B0C9P2</accession>
<dbReference type="GO" id="GO:0055085">
    <property type="term" value="P:transmembrane transport"/>
    <property type="evidence" value="ECO:0007669"/>
    <property type="project" value="InterPro"/>
</dbReference>
<keyword evidence="11" id="KW-1185">Reference proteome</keyword>
<dbReference type="eggNOG" id="COG3264">
    <property type="taxonomic scope" value="Bacteria"/>
</dbReference>
<dbReference type="SMART" id="SM00049">
    <property type="entry name" value="DEP"/>
    <property type="match status" value="1"/>
</dbReference>
<evidence type="ECO:0000256" key="4">
    <source>
        <dbReference type="ARBA" id="ARBA00022692"/>
    </source>
</evidence>